<evidence type="ECO:0000313" key="5">
    <source>
        <dbReference type="EMBL" id="KRL43061.1"/>
    </source>
</evidence>
<dbReference type="SUPFAM" id="SSF55811">
    <property type="entry name" value="Nudix"/>
    <property type="match status" value="1"/>
</dbReference>
<feature type="domain" description="Nudix hydrolase" evidence="4">
    <location>
        <begin position="6"/>
        <end position="135"/>
    </location>
</feature>
<dbReference type="Pfam" id="PF00293">
    <property type="entry name" value="NUDIX"/>
    <property type="match status" value="1"/>
</dbReference>
<evidence type="ECO:0000256" key="1">
    <source>
        <dbReference type="ARBA" id="ARBA00005582"/>
    </source>
</evidence>
<dbReference type="PROSITE" id="PS51462">
    <property type="entry name" value="NUDIX"/>
    <property type="match status" value="1"/>
</dbReference>
<keyword evidence="2 3" id="KW-0378">Hydrolase</keyword>
<comment type="caution">
    <text evidence="5">The sequence shown here is derived from an EMBL/GenBank/DDBJ whole genome shotgun (WGS) entry which is preliminary data.</text>
</comment>
<dbReference type="EMBL" id="AZEU01000210">
    <property type="protein sequence ID" value="KRL43061.1"/>
    <property type="molecule type" value="Genomic_DNA"/>
</dbReference>
<dbReference type="RefSeq" id="WP_056964368.1">
    <property type="nucleotide sequence ID" value="NZ_AZEU01000210.1"/>
</dbReference>
<dbReference type="InterPro" id="IPR020084">
    <property type="entry name" value="NUDIX_hydrolase_CS"/>
</dbReference>
<dbReference type="Gene3D" id="3.90.79.10">
    <property type="entry name" value="Nucleoside Triphosphate Pyrophosphohydrolase"/>
    <property type="match status" value="1"/>
</dbReference>
<sequence length="143" mass="16499">MDRFYPTEWTCFCVVENQGQLLMQAKTDSEFEPSLTFPGGHVEPNESVTQAATRELFEECGLHADVWQQQGFVNFNRDDVRREMIFICTTTLPEPLQTKVALGKNEGQTHWLPIGEIKTEQLNSVVKAVFEAYSKHEHQELFF</sequence>
<dbReference type="PROSITE" id="PS00893">
    <property type="entry name" value="NUDIX_BOX"/>
    <property type="match status" value="1"/>
</dbReference>
<organism evidence="5 6">
    <name type="scientific">Lacticaseibacillus manihotivorans DSM 13343 = JCM 12514</name>
    <dbReference type="NCBI Taxonomy" id="1423769"/>
    <lineage>
        <taxon>Bacteria</taxon>
        <taxon>Bacillati</taxon>
        <taxon>Bacillota</taxon>
        <taxon>Bacilli</taxon>
        <taxon>Lactobacillales</taxon>
        <taxon>Lactobacillaceae</taxon>
        <taxon>Lacticaseibacillus</taxon>
    </lineage>
</organism>
<dbReference type="PRINTS" id="PR00502">
    <property type="entry name" value="NUDIXFAMILY"/>
</dbReference>
<dbReference type="PANTHER" id="PTHR43736:SF1">
    <property type="entry name" value="DIHYDRONEOPTERIN TRIPHOSPHATE DIPHOSPHATASE"/>
    <property type="match status" value="1"/>
</dbReference>
<evidence type="ECO:0000256" key="2">
    <source>
        <dbReference type="ARBA" id="ARBA00022801"/>
    </source>
</evidence>
<evidence type="ECO:0000313" key="6">
    <source>
        <dbReference type="Proteomes" id="UP000051790"/>
    </source>
</evidence>
<proteinExistence type="inferred from homology"/>
<evidence type="ECO:0000259" key="4">
    <source>
        <dbReference type="PROSITE" id="PS51462"/>
    </source>
</evidence>
<dbReference type="InterPro" id="IPR020476">
    <property type="entry name" value="Nudix_hydrolase"/>
</dbReference>
<name>A0A0R1QLQ8_9LACO</name>
<evidence type="ECO:0000256" key="3">
    <source>
        <dbReference type="RuleBase" id="RU003476"/>
    </source>
</evidence>
<reference evidence="5 6" key="1">
    <citation type="journal article" date="2015" name="Genome Announc.">
        <title>Expanding the biotechnology potential of lactobacilli through comparative genomics of 213 strains and associated genera.</title>
        <authorList>
            <person name="Sun Z."/>
            <person name="Harris H.M."/>
            <person name="McCann A."/>
            <person name="Guo C."/>
            <person name="Argimon S."/>
            <person name="Zhang W."/>
            <person name="Yang X."/>
            <person name="Jeffery I.B."/>
            <person name="Cooney J.C."/>
            <person name="Kagawa T.F."/>
            <person name="Liu W."/>
            <person name="Song Y."/>
            <person name="Salvetti E."/>
            <person name="Wrobel A."/>
            <person name="Rasinkangas P."/>
            <person name="Parkhill J."/>
            <person name="Rea M.C."/>
            <person name="O'Sullivan O."/>
            <person name="Ritari J."/>
            <person name="Douillard F.P."/>
            <person name="Paul Ross R."/>
            <person name="Yang R."/>
            <person name="Briner A.E."/>
            <person name="Felis G.E."/>
            <person name="de Vos W.M."/>
            <person name="Barrangou R."/>
            <person name="Klaenhammer T.R."/>
            <person name="Caufield P.W."/>
            <person name="Cui Y."/>
            <person name="Zhang H."/>
            <person name="O'Toole P.W."/>
        </authorList>
    </citation>
    <scope>NUCLEOTIDE SEQUENCE [LARGE SCALE GENOMIC DNA]</scope>
    <source>
        <strain evidence="5 6">DSM 13343</strain>
    </source>
</reference>
<dbReference type="AlphaFoldDB" id="A0A0R1QLQ8"/>
<keyword evidence="6" id="KW-1185">Reference proteome</keyword>
<dbReference type="PATRIC" id="fig|1423769.4.peg.1899"/>
<protein>
    <recommendedName>
        <fullName evidence="4">Nudix hydrolase domain-containing protein</fullName>
    </recommendedName>
</protein>
<dbReference type="PANTHER" id="PTHR43736">
    <property type="entry name" value="ADP-RIBOSE PYROPHOSPHATASE"/>
    <property type="match status" value="1"/>
</dbReference>
<accession>A0A0R1QLQ8</accession>
<dbReference type="Proteomes" id="UP000051790">
    <property type="component" value="Unassembled WGS sequence"/>
</dbReference>
<gene>
    <name evidence="5" type="ORF">FD01_GL001774</name>
</gene>
<dbReference type="InterPro" id="IPR015797">
    <property type="entry name" value="NUDIX_hydrolase-like_dom_sf"/>
</dbReference>
<comment type="similarity">
    <text evidence="1 3">Belongs to the Nudix hydrolase family.</text>
</comment>
<dbReference type="InterPro" id="IPR000086">
    <property type="entry name" value="NUDIX_hydrolase_dom"/>
</dbReference>
<dbReference type="GO" id="GO:0016787">
    <property type="term" value="F:hydrolase activity"/>
    <property type="evidence" value="ECO:0007669"/>
    <property type="project" value="UniProtKB-KW"/>
</dbReference>
<dbReference type="OrthoDB" id="9008185at2"/>